<dbReference type="PANTHER" id="PTHR43772">
    <property type="entry name" value="ENDO-1,4-BETA-XYLANASE"/>
    <property type="match status" value="1"/>
</dbReference>
<keyword evidence="4" id="KW-0119">Carbohydrate metabolism</keyword>
<dbReference type="CDD" id="cd08990">
    <property type="entry name" value="GH43_AXH_like"/>
    <property type="match status" value="1"/>
</dbReference>
<evidence type="ECO:0000256" key="5">
    <source>
        <dbReference type="ARBA" id="ARBA00023295"/>
    </source>
</evidence>
<comment type="caution">
    <text evidence="9">The sequence shown here is derived from an EMBL/GenBank/DDBJ whole genome shotgun (WGS) entry which is preliminary data.</text>
</comment>
<dbReference type="Gene3D" id="2.115.10.20">
    <property type="entry name" value="Glycosyl hydrolase domain, family 43"/>
    <property type="match status" value="1"/>
</dbReference>
<keyword evidence="8" id="KW-0732">Signal</keyword>
<dbReference type="InterPro" id="IPR023296">
    <property type="entry name" value="Glyco_hydro_beta-prop_sf"/>
</dbReference>
<dbReference type="Gene3D" id="1.20.1270.90">
    <property type="entry name" value="AF1782-like"/>
    <property type="match status" value="2"/>
</dbReference>
<keyword evidence="2" id="KW-0624">Polysaccharide degradation</keyword>
<dbReference type="Pfam" id="PF04616">
    <property type="entry name" value="Glyco_hydro_43"/>
    <property type="match status" value="1"/>
</dbReference>
<keyword evidence="5" id="KW-0326">Glycosidase</keyword>
<dbReference type="RefSeq" id="WP_249282974.1">
    <property type="nucleotide sequence ID" value="NZ_JACRST010000011.1"/>
</dbReference>
<evidence type="ECO:0000256" key="6">
    <source>
        <dbReference type="SAM" id="Coils"/>
    </source>
</evidence>
<comment type="similarity">
    <text evidence="1">Belongs to the glycosyl hydrolase 43 family.</text>
</comment>
<feature type="transmembrane region" description="Helical" evidence="7">
    <location>
        <begin position="1467"/>
        <end position="1489"/>
    </location>
</feature>
<dbReference type="GO" id="GO:0045493">
    <property type="term" value="P:xylan catabolic process"/>
    <property type="evidence" value="ECO:0007669"/>
    <property type="project" value="UniProtKB-KW"/>
</dbReference>
<dbReference type="EMBL" id="JACRST010000011">
    <property type="protein sequence ID" value="MBC8546896.1"/>
    <property type="molecule type" value="Genomic_DNA"/>
</dbReference>
<evidence type="ECO:0000256" key="3">
    <source>
        <dbReference type="ARBA" id="ARBA00022801"/>
    </source>
</evidence>
<keyword evidence="7" id="KW-0812">Transmembrane</keyword>
<keyword evidence="2" id="KW-0858">Xylan degradation</keyword>
<evidence type="ECO:0000256" key="4">
    <source>
        <dbReference type="ARBA" id="ARBA00023277"/>
    </source>
</evidence>
<dbReference type="InterPro" id="IPR006710">
    <property type="entry name" value="Glyco_hydro_43"/>
</dbReference>
<dbReference type="Gene3D" id="1.20.1270.70">
    <property type="entry name" value="Designed single chain three-helix bundle"/>
    <property type="match status" value="2"/>
</dbReference>
<dbReference type="GO" id="GO:0004553">
    <property type="term" value="F:hydrolase activity, hydrolyzing O-glycosyl compounds"/>
    <property type="evidence" value="ECO:0007669"/>
    <property type="project" value="InterPro"/>
</dbReference>
<feature type="signal peptide" evidence="8">
    <location>
        <begin position="1"/>
        <end position="28"/>
    </location>
</feature>
<dbReference type="Proteomes" id="UP000653127">
    <property type="component" value="Unassembled WGS sequence"/>
</dbReference>
<evidence type="ECO:0000256" key="1">
    <source>
        <dbReference type="ARBA" id="ARBA00009865"/>
    </source>
</evidence>
<keyword evidence="7" id="KW-1133">Transmembrane helix</keyword>
<proteinExistence type="inferred from homology"/>
<sequence>MSKKFKQMLSLFLALAIVLSTVLVTASAEDLNSLVFNVTFNEEAAEETIVLQDSVTGAVIEAGADGGYMVAPGTYTYIVRAPLYVTVMDTVEVAGNTTVDVAMSHVPAAELTISRTLGDDHYNSTNNNASGRDMEIEGSGYIGWIRPLSWIKIKDVNLLGGVESYTVNYAIGNNSTNLTLGFDLRVAPSGSSFEDAVSIGALTLTQGTGGWGAPGKDVECTDIQPHNAGVQDLYIVFTSGEYNFGRITLTMKPLPEGLQNYDTTFSVRPYDANVTVTTLDGKACEPTEEGGKVYNLEEGFYRYTVSKEGYKSETVVFPVNAAKRVMAVLLPEGEDNYTRYEAEDAVLSGANIIENAASSGGKKVGGFADTTSFGAIKADFSNISHVEYTVERETTGIVEMIVGYDSSVTAAKQDRIAVKSNDGTNKEVYLNEDGTSSVFVDMRAGVNTIYVSNVVTPRISNDGNAWIDIDYIDVNDVTVPGSIEPSEGDEAYIQPNNPIIKSIFTADPEAHVWPTNPDKLYLYPSHDNYPSAGCDRMDAYHVYSTENMVDWVDEGEILRASDLDWGPYDERPFMWAPDAAYNPDDQYYYFYWPAPDWSTGDWGDSWQTGVRRSRYPDRDFEEIPAEDTYTEDFKGYIEGAGGNGMIDVCVRIFDGQPYIYIGGSQRFFQGKLKDDMVTLEAPLEQIDTTDILPAYHEGPSVFERNGIYYLIYPGGGDSSTGFSGDKFNYAMSDDPLGPWEYKGAFFDPTGCDTSHGSVVEFKGKWYWFYHTMDLSNNGTLRSVCVDEIHFNEDGTIQRMAKTFDSVEQNGPDYVRPEGTVYSMDDAVVSGGAVKSADSSAPYDGKIVTDLYKTGATVTLENVYGGEEGSRAMIVFNYATPDDLPRMFLTANDMNYKAINFPKTGGRSFFSESVFTTKKLNPGYDNTITLEAKNGAGKLTLGSIEIILLDELEDEPDVPSVDKKFLKDLVDTCDSYVGDKFTAESWAAFTEALDAAKAVLENKDATLEEAYDAYIDLVKARDELTYAPDKSLLKLAVELAKAAVNAGGVTDASIEALNDAIEAAQLVLDSEEATQEEINDAYNDVMSCIIALEDVDKSLLERFVKEAEELEAEKYTSESWKVLADALDAAKKVLANDAASETDVKTAFDTLVDAMTNLELISVNKAGLEAAIETAKDILADADKYDPATLAGLEAAVEAAESVLKDKAATQSSVNAATSAVVIATAKVRLSKDVATLESLLDNSKLSEDLKAETEEVIAEVKALLADADVTEIELAEAEKLLGMQKAVVEDALKPAKNNSSKGSVSKVDDNDYWDGVLDKIAGASEGATVNAVLESGAMMPATVLDAAKAKGVNLNLTINDKDYPISAANMKVNAAAVYYNADELIAMAGAEAAPAPAPVAPAAPAEEAANANPETGGEIAMAPEAVVPAAPVEPKAPVTVEPIVPIVPEESVQETAPVAETANDTSVWVILAVVVAMIAAAGVACVVVIRKKREN</sequence>
<dbReference type="Pfam" id="PF07554">
    <property type="entry name" value="FIVAR"/>
    <property type="match status" value="4"/>
</dbReference>
<dbReference type="Gene3D" id="2.60.120.260">
    <property type="entry name" value="Galactose-binding domain-like"/>
    <property type="match status" value="3"/>
</dbReference>
<organism evidence="9 10">
    <name type="scientific">Ligaoa zhengdingensis</name>
    <dbReference type="NCBI Taxonomy" id="2763658"/>
    <lineage>
        <taxon>Bacteria</taxon>
        <taxon>Bacillati</taxon>
        <taxon>Bacillota</taxon>
        <taxon>Clostridia</taxon>
        <taxon>Eubacteriales</taxon>
        <taxon>Oscillospiraceae</taxon>
        <taxon>Ligaoa</taxon>
    </lineage>
</organism>
<keyword evidence="3" id="KW-0378">Hydrolase</keyword>
<evidence type="ECO:0000313" key="9">
    <source>
        <dbReference type="EMBL" id="MBC8546896.1"/>
    </source>
</evidence>
<reference evidence="9" key="1">
    <citation type="submission" date="2020-08" db="EMBL/GenBank/DDBJ databases">
        <title>Genome public.</title>
        <authorList>
            <person name="Liu C."/>
            <person name="Sun Q."/>
        </authorList>
    </citation>
    <scope>NUCLEOTIDE SEQUENCE</scope>
    <source>
        <strain evidence="9">NSJ-31</strain>
    </source>
</reference>
<accession>A0A926DZD1</accession>
<feature type="coiled-coil region" evidence="6">
    <location>
        <begin position="1246"/>
        <end position="1280"/>
    </location>
</feature>
<protein>
    <submittedName>
        <fullName evidence="9">Family 43 glycosylhydrolase</fullName>
    </submittedName>
</protein>
<dbReference type="PANTHER" id="PTHR43772:SF2">
    <property type="entry name" value="PUTATIVE (AFU_ORTHOLOGUE AFUA_2G04480)-RELATED"/>
    <property type="match status" value="1"/>
</dbReference>
<feature type="chain" id="PRO_5038070034" evidence="8">
    <location>
        <begin position="29"/>
        <end position="1495"/>
    </location>
</feature>
<keyword evidence="6" id="KW-0175">Coiled coil</keyword>
<evidence type="ECO:0000256" key="8">
    <source>
        <dbReference type="SAM" id="SignalP"/>
    </source>
</evidence>
<dbReference type="SUPFAM" id="SSF75005">
    <property type="entry name" value="Arabinanase/levansucrase/invertase"/>
    <property type="match status" value="1"/>
</dbReference>
<evidence type="ECO:0000256" key="7">
    <source>
        <dbReference type="SAM" id="Phobius"/>
    </source>
</evidence>
<keyword evidence="7" id="KW-0472">Membrane</keyword>
<name>A0A926DZD1_9FIRM</name>
<evidence type="ECO:0000256" key="2">
    <source>
        <dbReference type="ARBA" id="ARBA00022651"/>
    </source>
</evidence>
<gene>
    <name evidence="9" type="ORF">H8711_08115</name>
</gene>
<evidence type="ECO:0000313" key="10">
    <source>
        <dbReference type="Proteomes" id="UP000653127"/>
    </source>
</evidence>
<dbReference type="InterPro" id="IPR052176">
    <property type="entry name" value="Glycosyl_Hydrlase_43_Enz"/>
</dbReference>
<keyword evidence="10" id="KW-1185">Reference proteome</keyword>